<evidence type="ECO:0000313" key="2">
    <source>
        <dbReference type="Proteomes" id="UP000032552"/>
    </source>
</evidence>
<name>A0A0C9PLE3_LACPA</name>
<evidence type="ECO:0000313" key="1">
    <source>
        <dbReference type="EMBL" id="GAN35751.1"/>
    </source>
</evidence>
<dbReference type="EMBL" id="BAYM01000015">
    <property type="protein sequence ID" value="GAN35751.1"/>
    <property type="molecule type" value="Genomic_DNA"/>
</dbReference>
<sequence length="59" mass="6498">MEEATMNQKALNQFPELTYTEQVSVVGGDLSVEVIMKGIFTGIFDAGYQVGQSIAKWVK</sequence>
<accession>A0A0C9PLE3</accession>
<reference evidence="2" key="1">
    <citation type="submission" date="2014-05" db="EMBL/GenBank/DDBJ databases">
        <title>Whole genome sequencing of Lactobacillus casei NRIC0644.</title>
        <authorList>
            <person name="Atarashi H."/>
            <person name="Yoshida Y."/>
            <person name="Fujimura S."/>
            <person name="Tanaka N."/>
            <person name="Shiwa Y."/>
            <person name="Yoshikawa H."/>
            <person name="Okada S."/>
            <person name="Nakagawa J."/>
        </authorList>
    </citation>
    <scope>NUCLEOTIDE SEQUENCE [LARGE SCALE GENOMIC DNA]</scope>
    <source>
        <strain evidence="2">NRIC0644</strain>
    </source>
</reference>
<proteinExistence type="predicted"/>
<protein>
    <submittedName>
        <fullName evidence="1">Uncharacterized protein</fullName>
    </submittedName>
</protein>
<organism evidence="1 2">
    <name type="scientific">Lacticaseibacillus paracasei NRIC 0644</name>
    <dbReference type="NCBI Taxonomy" id="1435038"/>
    <lineage>
        <taxon>Bacteria</taxon>
        <taxon>Bacillati</taxon>
        <taxon>Bacillota</taxon>
        <taxon>Bacilli</taxon>
        <taxon>Lactobacillales</taxon>
        <taxon>Lactobacillaceae</taxon>
        <taxon>Lacticaseibacillus</taxon>
    </lineage>
</organism>
<dbReference type="Proteomes" id="UP000032552">
    <property type="component" value="Unassembled WGS sequence"/>
</dbReference>
<dbReference type="AlphaFoldDB" id="A0A0C9PLE3"/>
<comment type="caution">
    <text evidence="1">The sequence shown here is derived from an EMBL/GenBank/DDBJ whole genome shotgun (WGS) entry which is preliminary data.</text>
</comment>
<gene>
    <name evidence="1" type="ORF">LC0644_0340</name>
</gene>